<keyword evidence="1" id="KW-0812">Transmembrane</keyword>
<keyword evidence="1" id="KW-0472">Membrane</keyword>
<evidence type="ECO:0000313" key="3">
    <source>
        <dbReference type="Proteomes" id="UP001065549"/>
    </source>
</evidence>
<gene>
    <name evidence="2" type="ORF">OBO34_15480</name>
</gene>
<evidence type="ECO:0000313" key="2">
    <source>
        <dbReference type="EMBL" id="MCU7379747.1"/>
    </source>
</evidence>
<accession>A0A9J6QVX8</accession>
<name>A0A9J6QVX8_9FIRM</name>
<dbReference type="AlphaFoldDB" id="A0A9J6QVX8"/>
<proteinExistence type="predicted"/>
<comment type="caution">
    <text evidence="2">The sequence shown here is derived from an EMBL/GenBank/DDBJ whole genome shotgun (WGS) entry which is preliminary data.</text>
</comment>
<dbReference type="EMBL" id="JAOSHN010000006">
    <property type="protein sequence ID" value="MCU7379747.1"/>
    <property type="molecule type" value="Genomic_DNA"/>
</dbReference>
<reference evidence="2" key="1">
    <citation type="submission" date="2022-09" db="EMBL/GenBank/DDBJ databases">
        <title>Culturomic study of gut microbiota in children with autism spectrum disorder.</title>
        <authorList>
            <person name="Efimov B.A."/>
            <person name="Chaplin A.V."/>
            <person name="Sokolova S.R."/>
            <person name="Pikina A.P."/>
            <person name="Korzhanova M."/>
            <person name="Belova V."/>
            <person name="Korostin D."/>
        </authorList>
    </citation>
    <scope>NUCLEOTIDE SEQUENCE</scope>
    <source>
        <strain evidence="2">ASD5510</strain>
    </source>
</reference>
<keyword evidence="3" id="KW-1185">Reference proteome</keyword>
<keyword evidence="1" id="KW-1133">Transmembrane helix</keyword>
<dbReference type="Proteomes" id="UP001065549">
    <property type="component" value="Unassembled WGS sequence"/>
</dbReference>
<dbReference type="RefSeq" id="WP_269478648.1">
    <property type="nucleotide sequence ID" value="NZ_JAOSHN010000006.1"/>
</dbReference>
<evidence type="ECO:0000256" key="1">
    <source>
        <dbReference type="SAM" id="Phobius"/>
    </source>
</evidence>
<feature type="transmembrane region" description="Helical" evidence="1">
    <location>
        <begin position="6"/>
        <end position="26"/>
    </location>
</feature>
<protein>
    <submittedName>
        <fullName evidence="2">Uncharacterized protein</fullName>
    </submittedName>
</protein>
<organism evidence="2 3">
    <name type="scientific">Hominibacterium faecale</name>
    <dbReference type="NCBI Taxonomy" id="2839743"/>
    <lineage>
        <taxon>Bacteria</taxon>
        <taxon>Bacillati</taxon>
        <taxon>Bacillota</taxon>
        <taxon>Clostridia</taxon>
        <taxon>Peptostreptococcales</taxon>
        <taxon>Anaerovoracaceae</taxon>
        <taxon>Hominibacterium</taxon>
    </lineage>
</organism>
<sequence length="129" mass="14748">MNYIIAIIPTVIAVCAILSPIITTKMNNHHQLELKRIELEQQSIEQKESYLKSIYENYFKQTSKCIAYPDEECVKSYGECYSISFVYFPQSAHEQLKEINSAIHNGDQNTATALLETLAISMGQIIREI</sequence>